<dbReference type="CDD" id="cd02325">
    <property type="entry name" value="R3H"/>
    <property type="match status" value="1"/>
</dbReference>
<dbReference type="OrthoDB" id="427345at2759"/>
<feature type="domain" description="RRM" evidence="3">
    <location>
        <begin position="140"/>
        <end position="220"/>
    </location>
</feature>
<feature type="region of interest" description="Disordered" evidence="2">
    <location>
        <begin position="449"/>
        <end position="473"/>
    </location>
</feature>
<keyword evidence="5" id="KW-1185">Reference proteome</keyword>
<accession>A0A1Q9CLL6</accession>
<evidence type="ECO:0000259" key="3">
    <source>
        <dbReference type="PROSITE" id="PS50102"/>
    </source>
</evidence>
<dbReference type="GO" id="GO:0003723">
    <property type="term" value="F:RNA binding"/>
    <property type="evidence" value="ECO:0007669"/>
    <property type="project" value="UniProtKB-UniRule"/>
</dbReference>
<dbReference type="SMART" id="SM00360">
    <property type="entry name" value="RRM"/>
    <property type="match status" value="1"/>
</dbReference>
<evidence type="ECO:0000256" key="1">
    <source>
        <dbReference type="PROSITE-ProRule" id="PRU00176"/>
    </source>
</evidence>
<sequence length="473" mass="50598">MPLWPEPADKRPHYARAQTAQEDLESFNPAAPEFSPSQFPVDGDSTGSTLGSSERLAKRVGCKNNRPPLPHDRGEKESTSGQEPEPESRALSCSPLLPRRSGRPSQRQAGRRPCATAPASPALSMGGKLGPCRRGSEEVSTLVIKNLALDFRKEDVEVFLESMCVGAAEVDMHVDPASGSFRGTAFVRYASPAKAREALQKLGPSPDIGGRKARVEVQKSKNLFGRRNAGGELPQELTLVQQEIELFLQGFETEVCLSATFDAHQRKYAHSLAERHNLVHATRQNESGQTYVYLSKCRPSQAAGNRKKAFSMDARGTPQLGAAGGALCDMGYEAQSQSCYVGPMSPPGLLFQGLELGTPALGPELLAGSEDAMFMLPSAAVPLLPPAIDPAIGLPGVTLPPAWPAAGMLLGTEPPPGLGLELQGLAELAEGLCKDLVDPEEFHLDFKHACPPSDSAMSTEDRSSQRSDDTDHC</sequence>
<feature type="compositionally biased region" description="Low complexity" evidence="2">
    <location>
        <begin position="42"/>
        <end position="53"/>
    </location>
</feature>
<evidence type="ECO:0000313" key="4">
    <source>
        <dbReference type="EMBL" id="OLP83818.1"/>
    </source>
</evidence>
<dbReference type="InterPro" id="IPR000504">
    <property type="entry name" value="RRM_dom"/>
</dbReference>
<proteinExistence type="predicted"/>
<dbReference type="PROSITE" id="PS50102">
    <property type="entry name" value="RRM"/>
    <property type="match status" value="1"/>
</dbReference>
<dbReference type="AlphaFoldDB" id="A0A1Q9CLL6"/>
<dbReference type="InterPro" id="IPR035979">
    <property type="entry name" value="RBD_domain_sf"/>
</dbReference>
<reference evidence="4 5" key="1">
    <citation type="submission" date="2016-02" db="EMBL/GenBank/DDBJ databases">
        <title>Genome analysis of coral dinoflagellate symbionts highlights evolutionary adaptations to a symbiotic lifestyle.</title>
        <authorList>
            <person name="Aranda M."/>
            <person name="Li Y."/>
            <person name="Liew Y.J."/>
            <person name="Baumgarten S."/>
            <person name="Simakov O."/>
            <person name="Wilson M."/>
            <person name="Piel J."/>
            <person name="Ashoor H."/>
            <person name="Bougouffa S."/>
            <person name="Bajic V.B."/>
            <person name="Ryu T."/>
            <person name="Ravasi T."/>
            <person name="Bayer T."/>
            <person name="Micklem G."/>
            <person name="Kim H."/>
            <person name="Bhak J."/>
            <person name="Lajeunesse T.C."/>
            <person name="Voolstra C.R."/>
        </authorList>
    </citation>
    <scope>NUCLEOTIDE SEQUENCE [LARGE SCALE GENOMIC DNA]</scope>
    <source>
        <strain evidence="4 5">CCMP2467</strain>
    </source>
</reference>
<evidence type="ECO:0000313" key="5">
    <source>
        <dbReference type="Proteomes" id="UP000186817"/>
    </source>
</evidence>
<evidence type="ECO:0000256" key="2">
    <source>
        <dbReference type="SAM" id="MobiDB-lite"/>
    </source>
</evidence>
<comment type="caution">
    <text evidence="4">The sequence shown here is derived from an EMBL/GenBank/DDBJ whole genome shotgun (WGS) entry which is preliminary data.</text>
</comment>
<protein>
    <recommendedName>
        <fullName evidence="3">RRM domain-containing protein</fullName>
    </recommendedName>
</protein>
<dbReference type="Gene3D" id="3.30.1370.50">
    <property type="entry name" value="R3H-like domain"/>
    <property type="match status" value="1"/>
</dbReference>
<dbReference type="SUPFAM" id="SSF54928">
    <property type="entry name" value="RNA-binding domain, RBD"/>
    <property type="match status" value="1"/>
</dbReference>
<name>A0A1Q9CLL6_SYMMI</name>
<dbReference type="EMBL" id="LSRX01001090">
    <property type="protein sequence ID" value="OLP83818.1"/>
    <property type="molecule type" value="Genomic_DNA"/>
</dbReference>
<dbReference type="Proteomes" id="UP000186817">
    <property type="component" value="Unassembled WGS sequence"/>
</dbReference>
<feature type="compositionally biased region" description="Basic and acidic residues" evidence="2">
    <location>
        <begin position="69"/>
        <end position="78"/>
    </location>
</feature>
<dbReference type="SUPFAM" id="SSF82708">
    <property type="entry name" value="R3H domain"/>
    <property type="match status" value="1"/>
</dbReference>
<dbReference type="InterPro" id="IPR036867">
    <property type="entry name" value="R3H_dom_sf"/>
</dbReference>
<dbReference type="Pfam" id="PF00076">
    <property type="entry name" value="RRM_1"/>
    <property type="match status" value="1"/>
</dbReference>
<dbReference type="InterPro" id="IPR012677">
    <property type="entry name" value="Nucleotide-bd_a/b_plait_sf"/>
</dbReference>
<dbReference type="Gene3D" id="3.30.70.330">
    <property type="match status" value="1"/>
</dbReference>
<gene>
    <name evidence="4" type="ORF">AK812_SmicGene35378</name>
</gene>
<keyword evidence="1" id="KW-0694">RNA-binding</keyword>
<feature type="region of interest" description="Disordered" evidence="2">
    <location>
        <begin position="1"/>
        <end position="132"/>
    </location>
</feature>
<feature type="compositionally biased region" description="Basic and acidic residues" evidence="2">
    <location>
        <begin position="459"/>
        <end position="473"/>
    </location>
</feature>
<organism evidence="4 5">
    <name type="scientific">Symbiodinium microadriaticum</name>
    <name type="common">Dinoflagellate</name>
    <name type="synonym">Zooxanthella microadriatica</name>
    <dbReference type="NCBI Taxonomy" id="2951"/>
    <lineage>
        <taxon>Eukaryota</taxon>
        <taxon>Sar</taxon>
        <taxon>Alveolata</taxon>
        <taxon>Dinophyceae</taxon>
        <taxon>Suessiales</taxon>
        <taxon>Symbiodiniaceae</taxon>
        <taxon>Symbiodinium</taxon>
    </lineage>
</organism>